<dbReference type="Gene3D" id="3.10.20.730">
    <property type="entry name" value="RNAP, epsilon subunit-like"/>
    <property type="match status" value="1"/>
</dbReference>
<dbReference type="GO" id="GO:0006351">
    <property type="term" value="P:DNA-templated transcription"/>
    <property type="evidence" value="ECO:0007669"/>
    <property type="project" value="UniProtKB-UniRule"/>
</dbReference>
<evidence type="ECO:0000313" key="7">
    <source>
        <dbReference type="Proteomes" id="UP000475928"/>
    </source>
</evidence>
<name>A0A6A0B5L2_9LACT</name>
<keyword evidence="7" id="KW-1185">Reference proteome</keyword>
<keyword evidence="1 5" id="KW-0240">DNA-directed RNA polymerase</keyword>
<evidence type="ECO:0000313" key="6">
    <source>
        <dbReference type="EMBL" id="GFH40670.1"/>
    </source>
</evidence>
<comment type="caution">
    <text evidence="6">The sequence shown here is derived from an EMBL/GenBank/DDBJ whole genome shotgun (WGS) entry which is preliminary data.</text>
</comment>
<keyword evidence="2 5" id="KW-0808">Transferase</keyword>
<comment type="similarity">
    <text evidence="5">Belongs to the RNA polymerase subunit epsilon family.</text>
</comment>
<dbReference type="Pfam" id="PF07288">
    <property type="entry name" value="RpoY"/>
    <property type="match status" value="1"/>
</dbReference>
<reference evidence="6 7" key="1">
    <citation type="submission" date="2020-02" db="EMBL/GenBank/DDBJ databases">
        <title>Draft genome sequence of Lactococcus sp. Hs20B0-1.</title>
        <authorList>
            <person name="Noda S."/>
            <person name="Yuki M."/>
            <person name="Ohkuma M."/>
        </authorList>
    </citation>
    <scope>NUCLEOTIDE SEQUENCE [LARGE SCALE GENOMIC DNA]</scope>
    <source>
        <strain evidence="6 7">Hs20B0-1</strain>
    </source>
</reference>
<keyword evidence="4 5" id="KW-0804">Transcription</keyword>
<dbReference type="AlphaFoldDB" id="A0A6A0B5L2"/>
<evidence type="ECO:0000256" key="3">
    <source>
        <dbReference type="ARBA" id="ARBA00022695"/>
    </source>
</evidence>
<organism evidence="6 7">
    <name type="scientific">Pseudolactococcus insecticola</name>
    <dbReference type="NCBI Taxonomy" id="2709158"/>
    <lineage>
        <taxon>Bacteria</taxon>
        <taxon>Bacillati</taxon>
        <taxon>Bacillota</taxon>
        <taxon>Bacilli</taxon>
        <taxon>Lactobacillales</taxon>
        <taxon>Streptococcaceae</taxon>
        <taxon>Pseudolactococcus</taxon>
    </lineage>
</organism>
<proteinExistence type="inferred from homology"/>
<dbReference type="EC" id="2.7.7.6" evidence="5"/>
<sequence length="77" mass="9156">MLFKVFYQETKKRNPKRETTQSLFLEIDDASDARDGVIKVRDIIRENTAYHVEFIDAISGEQEKYEREFEGFTITTF</sequence>
<keyword evidence="3 5" id="KW-0548">Nucleotidyltransferase</keyword>
<evidence type="ECO:0000256" key="2">
    <source>
        <dbReference type="ARBA" id="ARBA00022679"/>
    </source>
</evidence>
<dbReference type="InterPro" id="IPR009907">
    <property type="entry name" value="RpoY"/>
</dbReference>
<dbReference type="HAMAP" id="MF_01553">
    <property type="entry name" value="RNApol_bact_RpoY"/>
    <property type="match status" value="1"/>
</dbReference>
<dbReference type="GO" id="GO:0003677">
    <property type="term" value="F:DNA binding"/>
    <property type="evidence" value="ECO:0007669"/>
    <property type="project" value="UniProtKB-UniRule"/>
</dbReference>
<dbReference type="RefSeq" id="WP_172356397.1">
    <property type="nucleotide sequence ID" value="NZ_BLLH01000005.1"/>
</dbReference>
<gene>
    <name evidence="6" type="primary">ycjA</name>
    <name evidence="5" type="synonym">rpoY</name>
    <name evidence="6" type="ORF">Hs20B_10680</name>
</gene>
<comment type="catalytic activity">
    <reaction evidence="5">
        <text>RNA(n) + a ribonucleoside 5'-triphosphate = RNA(n+1) + diphosphate</text>
        <dbReference type="Rhea" id="RHEA:21248"/>
        <dbReference type="Rhea" id="RHEA-COMP:14527"/>
        <dbReference type="Rhea" id="RHEA-COMP:17342"/>
        <dbReference type="ChEBI" id="CHEBI:33019"/>
        <dbReference type="ChEBI" id="CHEBI:61557"/>
        <dbReference type="ChEBI" id="CHEBI:140395"/>
        <dbReference type="EC" id="2.7.7.6"/>
    </reaction>
</comment>
<evidence type="ECO:0000256" key="4">
    <source>
        <dbReference type="ARBA" id="ARBA00023163"/>
    </source>
</evidence>
<dbReference type="EMBL" id="BLLH01000005">
    <property type="protein sequence ID" value="GFH40670.1"/>
    <property type="molecule type" value="Genomic_DNA"/>
</dbReference>
<comment type="subunit">
    <text evidence="5">RNAP is composed of a core of 2 alpha, a beta and a beta' subunit. The core is associated with a delta subunit, and at least one of epsilon or omega. When a sigma factor is associated with the core the holoenzyme is formed, which can initiate transcription.</text>
</comment>
<comment type="function">
    <text evidence="5">A non-essential component of RNA polymerase (RNAP).</text>
</comment>
<dbReference type="GO" id="GO:0003899">
    <property type="term" value="F:DNA-directed RNA polymerase activity"/>
    <property type="evidence" value="ECO:0007669"/>
    <property type="project" value="UniProtKB-UniRule"/>
</dbReference>
<dbReference type="GO" id="GO:0000428">
    <property type="term" value="C:DNA-directed RNA polymerase complex"/>
    <property type="evidence" value="ECO:0007669"/>
    <property type="project" value="UniProtKB-KW"/>
</dbReference>
<protein>
    <recommendedName>
        <fullName evidence="5">DNA-directed RNA polymerase subunit epsilon</fullName>
        <shortName evidence="5">RNAP epsilon subunit</shortName>
        <ecNumber evidence="5">2.7.7.6</ecNumber>
    </recommendedName>
    <alternativeName>
        <fullName evidence="5">RNA polymerase epsilon subunit</fullName>
    </alternativeName>
    <alternativeName>
        <fullName evidence="5">Transcriptase subunit epsilon</fullName>
    </alternativeName>
</protein>
<dbReference type="Proteomes" id="UP000475928">
    <property type="component" value="Unassembled WGS sequence"/>
</dbReference>
<evidence type="ECO:0000256" key="1">
    <source>
        <dbReference type="ARBA" id="ARBA00022478"/>
    </source>
</evidence>
<accession>A0A6A0B5L2</accession>
<evidence type="ECO:0000256" key="5">
    <source>
        <dbReference type="HAMAP-Rule" id="MF_01553"/>
    </source>
</evidence>